<dbReference type="InterPro" id="IPR006141">
    <property type="entry name" value="Intein_N"/>
</dbReference>
<dbReference type="PROSITE" id="PS00116">
    <property type="entry name" value="DNA_POLYMERASE_B"/>
    <property type="match status" value="1"/>
</dbReference>
<comment type="catalytic activity">
    <reaction evidence="10 11">
        <text>DNA(n) + a 2'-deoxyribonucleoside 5'-triphosphate = DNA(n+1) + diphosphate</text>
        <dbReference type="Rhea" id="RHEA:22508"/>
        <dbReference type="Rhea" id="RHEA-COMP:17339"/>
        <dbReference type="Rhea" id="RHEA-COMP:17340"/>
        <dbReference type="ChEBI" id="CHEBI:33019"/>
        <dbReference type="ChEBI" id="CHEBI:61560"/>
        <dbReference type="ChEBI" id="CHEBI:173112"/>
        <dbReference type="EC" id="2.7.7.7"/>
    </reaction>
</comment>
<dbReference type="InterPro" id="IPR004042">
    <property type="entry name" value="Intein_endonuc_central"/>
</dbReference>
<evidence type="ECO:0000256" key="12">
    <source>
        <dbReference type="SAM" id="MobiDB-lite"/>
    </source>
</evidence>
<dbReference type="SMART" id="SM00306">
    <property type="entry name" value="HintN"/>
    <property type="match status" value="1"/>
</dbReference>
<evidence type="ECO:0000256" key="7">
    <source>
        <dbReference type="ARBA" id="ARBA00022932"/>
    </source>
</evidence>
<dbReference type="InterPro" id="IPR006134">
    <property type="entry name" value="DNA-dir_DNA_pol_B_multi_dom"/>
</dbReference>
<feature type="domain" description="DOD-type homing endonuclease" evidence="13">
    <location>
        <begin position="790"/>
        <end position="932"/>
    </location>
</feature>
<dbReference type="PANTHER" id="PTHR10322">
    <property type="entry name" value="DNA POLYMERASE CATALYTIC SUBUNIT"/>
    <property type="match status" value="1"/>
</dbReference>
<evidence type="ECO:0000256" key="11">
    <source>
        <dbReference type="RuleBase" id="RU000442"/>
    </source>
</evidence>
<dbReference type="RefSeq" id="WP_310895366.1">
    <property type="nucleotide sequence ID" value="NZ_JAMQOM010000002.1"/>
</dbReference>
<protein>
    <recommendedName>
        <fullName evidence="3 11">DNA polymerase</fullName>
        <ecNumber evidence="2 11">2.7.7.7</ecNumber>
    </recommendedName>
</protein>
<keyword evidence="11" id="KW-0235">DNA replication</keyword>
<dbReference type="EC" id="2.7.7.7" evidence="2 11"/>
<dbReference type="InterPro" id="IPR036844">
    <property type="entry name" value="Hint_dom_sf"/>
</dbReference>
<dbReference type="InterPro" id="IPR017964">
    <property type="entry name" value="DNA-dir_DNA_pol_B_CS"/>
</dbReference>
<evidence type="ECO:0000256" key="4">
    <source>
        <dbReference type="ARBA" id="ARBA00022679"/>
    </source>
</evidence>
<organism evidence="14 15">
    <name type="scientific">Haloarcula terrestris</name>
    <dbReference type="NCBI Taxonomy" id="2950533"/>
    <lineage>
        <taxon>Archaea</taxon>
        <taxon>Methanobacteriati</taxon>
        <taxon>Methanobacteriota</taxon>
        <taxon>Stenosarchaea group</taxon>
        <taxon>Halobacteria</taxon>
        <taxon>Halobacteriales</taxon>
        <taxon>Haloarculaceae</taxon>
        <taxon>Haloarcula</taxon>
    </lineage>
</organism>
<dbReference type="CDD" id="cd00081">
    <property type="entry name" value="Hint"/>
    <property type="match status" value="1"/>
</dbReference>
<dbReference type="Gene3D" id="3.90.1600.10">
    <property type="entry name" value="Palm domain of DNA polymerase"/>
    <property type="match status" value="2"/>
</dbReference>
<evidence type="ECO:0000313" key="15">
    <source>
        <dbReference type="Proteomes" id="UP001253439"/>
    </source>
</evidence>
<dbReference type="GO" id="GO:0006261">
    <property type="term" value="P:DNA-templated DNA replication"/>
    <property type="evidence" value="ECO:0007669"/>
    <property type="project" value="TreeGrafter"/>
</dbReference>
<keyword evidence="7 11" id="KW-0239">DNA-directed DNA polymerase</keyword>
<evidence type="ECO:0000256" key="1">
    <source>
        <dbReference type="ARBA" id="ARBA00005755"/>
    </source>
</evidence>
<feature type="region of interest" description="Disordered" evidence="12">
    <location>
        <begin position="515"/>
        <end position="536"/>
    </location>
</feature>
<dbReference type="EMBL" id="JAMQOM010000002">
    <property type="protein sequence ID" value="MDS0220692.1"/>
    <property type="molecule type" value="Genomic_DNA"/>
</dbReference>
<dbReference type="PANTHER" id="PTHR10322:SF23">
    <property type="entry name" value="DNA POLYMERASE DELTA CATALYTIC SUBUNIT"/>
    <property type="match status" value="1"/>
</dbReference>
<dbReference type="Gene3D" id="1.10.132.60">
    <property type="entry name" value="DNA polymerase family B, C-terminal domain"/>
    <property type="match status" value="1"/>
</dbReference>
<dbReference type="SUPFAM" id="SSF53098">
    <property type="entry name" value="Ribonuclease H-like"/>
    <property type="match status" value="1"/>
</dbReference>
<evidence type="ECO:0000256" key="6">
    <source>
        <dbReference type="ARBA" id="ARBA00022813"/>
    </source>
</evidence>
<evidence type="ECO:0000256" key="10">
    <source>
        <dbReference type="ARBA" id="ARBA00049244"/>
    </source>
</evidence>
<evidence type="ECO:0000256" key="2">
    <source>
        <dbReference type="ARBA" id="ARBA00012417"/>
    </source>
</evidence>
<accession>A0AAE4EVB1</accession>
<evidence type="ECO:0000256" key="5">
    <source>
        <dbReference type="ARBA" id="ARBA00022695"/>
    </source>
</evidence>
<dbReference type="NCBIfam" id="TIGR01445">
    <property type="entry name" value="intein_Nterm"/>
    <property type="match status" value="1"/>
</dbReference>
<keyword evidence="8" id="KW-0651">Protein splicing</keyword>
<name>A0AAE4EVB1_9EURY</name>
<evidence type="ECO:0000313" key="14">
    <source>
        <dbReference type="EMBL" id="MDS0220692.1"/>
    </source>
</evidence>
<comment type="caution">
    <text evidence="14">The sequence shown here is derived from an EMBL/GenBank/DDBJ whole genome shotgun (WGS) entry which is preliminary data.</text>
</comment>
<dbReference type="PROSITE" id="PS50819">
    <property type="entry name" value="INTEIN_ENDONUCLEASE"/>
    <property type="match status" value="1"/>
</dbReference>
<dbReference type="GO" id="GO:0004519">
    <property type="term" value="F:endonuclease activity"/>
    <property type="evidence" value="ECO:0007669"/>
    <property type="project" value="InterPro"/>
</dbReference>
<dbReference type="Pfam" id="PF14528">
    <property type="entry name" value="LAGLIDADG_3"/>
    <property type="match status" value="1"/>
</dbReference>
<dbReference type="SUPFAM" id="SSF51294">
    <property type="entry name" value="Hedgehog/intein (Hint) domain"/>
    <property type="match status" value="1"/>
</dbReference>
<dbReference type="GO" id="GO:0003887">
    <property type="term" value="F:DNA-directed DNA polymerase activity"/>
    <property type="evidence" value="ECO:0007669"/>
    <property type="project" value="UniProtKB-KW"/>
</dbReference>
<keyword evidence="9 11" id="KW-0238">DNA-binding</keyword>
<dbReference type="InterPro" id="IPR006133">
    <property type="entry name" value="DNA-dir_DNA_pol_B_exonuc"/>
</dbReference>
<dbReference type="Pfam" id="PF03104">
    <property type="entry name" value="DNA_pol_B_exo1"/>
    <property type="match status" value="1"/>
</dbReference>
<dbReference type="InterPro" id="IPR027434">
    <property type="entry name" value="Homing_endonucl"/>
</dbReference>
<dbReference type="Gene3D" id="3.30.342.10">
    <property type="entry name" value="DNA Polymerase, chain B, domain 1"/>
    <property type="match status" value="1"/>
</dbReference>
<dbReference type="InterPro" id="IPR006172">
    <property type="entry name" value="DNA-dir_DNA_pol_B"/>
</dbReference>
<dbReference type="Gene3D" id="1.10.287.690">
    <property type="entry name" value="Helix hairpin bin"/>
    <property type="match status" value="1"/>
</dbReference>
<dbReference type="InterPro" id="IPR036397">
    <property type="entry name" value="RNaseH_sf"/>
</dbReference>
<dbReference type="GO" id="GO:0016539">
    <property type="term" value="P:intein-mediated protein splicing"/>
    <property type="evidence" value="ECO:0007669"/>
    <property type="project" value="InterPro"/>
</dbReference>
<dbReference type="InterPro" id="IPR050240">
    <property type="entry name" value="DNA_pol_type-B"/>
</dbReference>
<dbReference type="InterPro" id="IPR043502">
    <property type="entry name" value="DNA/RNA_pol_sf"/>
</dbReference>
<dbReference type="Proteomes" id="UP001253439">
    <property type="component" value="Unassembled WGS sequence"/>
</dbReference>
<reference evidence="14 15" key="1">
    <citation type="submission" date="2022-06" db="EMBL/GenBank/DDBJ databases">
        <title>Haloarcula sp. a new haloarchaeum isolate from saline soil.</title>
        <authorList>
            <person name="Strakova D."/>
            <person name="Galisteo C."/>
            <person name="Sanchez-Porro C."/>
            <person name="Ventosa A."/>
        </authorList>
    </citation>
    <scope>NUCLEOTIDE SEQUENCE [LARGE SCALE GENOMIC DNA]</scope>
    <source>
        <strain evidence="14 15">S1AR25-5A</strain>
    </source>
</reference>
<dbReference type="GO" id="GO:0016540">
    <property type="term" value="P:protein autoprocessing"/>
    <property type="evidence" value="ECO:0007669"/>
    <property type="project" value="InterPro"/>
</dbReference>
<dbReference type="SUPFAM" id="SSF56672">
    <property type="entry name" value="DNA/RNA polymerases"/>
    <property type="match status" value="1"/>
</dbReference>
<evidence type="ECO:0000256" key="9">
    <source>
        <dbReference type="ARBA" id="ARBA00023125"/>
    </source>
</evidence>
<evidence type="ECO:0000259" key="13">
    <source>
        <dbReference type="PROSITE" id="PS50819"/>
    </source>
</evidence>
<dbReference type="Gene3D" id="3.30.420.10">
    <property type="entry name" value="Ribonuclease H-like superfamily/Ribonuclease H"/>
    <property type="match status" value="1"/>
</dbReference>
<evidence type="ECO:0000256" key="3">
    <source>
        <dbReference type="ARBA" id="ARBA00015749"/>
    </source>
</evidence>
<dbReference type="InterPro" id="IPR004860">
    <property type="entry name" value="LAGLIDADG_dom"/>
</dbReference>
<dbReference type="InterPro" id="IPR012337">
    <property type="entry name" value="RNaseH-like_sf"/>
</dbReference>
<dbReference type="GO" id="GO:0003677">
    <property type="term" value="F:DNA binding"/>
    <property type="evidence" value="ECO:0007669"/>
    <property type="project" value="UniProtKB-KW"/>
</dbReference>
<comment type="similarity">
    <text evidence="1 11">Belongs to the DNA polymerase type-B family.</text>
</comment>
<gene>
    <name evidence="14" type="ORF">NDI54_04915</name>
</gene>
<dbReference type="GO" id="GO:0000166">
    <property type="term" value="F:nucleotide binding"/>
    <property type="evidence" value="ECO:0007669"/>
    <property type="project" value="InterPro"/>
</dbReference>
<dbReference type="Gene3D" id="2.170.16.10">
    <property type="entry name" value="Hedgehog/Intein (Hint) domain"/>
    <property type="match status" value="1"/>
</dbReference>
<keyword evidence="15" id="KW-1185">Reference proteome</keyword>
<feature type="region of interest" description="Disordered" evidence="12">
    <location>
        <begin position="1"/>
        <end position="43"/>
    </location>
</feature>
<keyword evidence="4 11" id="KW-0808">Transferase</keyword>
<dbReference type="SUPFAM" id="SSF55608">
    <property type="entry name" value="Homing endonucleases"/>
    <property type="match status" value="1"/>
</dbReference>
<dbReference type="SMART" id="SM00486">
    <property type="entry name" value="POLBc"/>
    <property type="match status" value="1"/>
</dbReference>
<dbReference type="PROSITE" id="PS50817">
    <property type="entry name" value="INTEIN_N_TER"/>
    <property type="match status" value="1"/>
</dbReference>
<dbReference type="InterPro" id="IPR023211">
    <property type="entry name" value="DNA_pol_palm_dom_sf"/>
</dbReference>
<dbReference type="InterPro" id="IPR003587">
    <property type="entry name" value="Hint_dom_N"/>
</dbReference>
<dbReference type="CDD" id="cd05160">
    <property type="entry name" value="DEDDy_DNA_polB_exo"/>
    <property type="match status" value="1"/>
</dbReference>
<sequence>MSDGTQGTLGDFEQGAEEDRPVADEAAAIAGNGGSDGGTSVVDLDERQFPPVEETVEFVVTQVDYTIEGQGDDEFPVVHVFGRTDDNKPMHARVFDFKPYFYAPTDSVTDDELRQYDSITDWEEADEDGEPYESIRGERLTKIFGQTPRDVGQIRDDFDHYEADILFPNRLLIDKDITSGIRVPARKLDDDSLKVHHEEIAPVEAHADPRVNTFDIEVDDRHGFPEDGEEPIICLTSHDSYRDEYVVWLYESPDGIDGPEALAGYDPIREDFEADVRVFDKEEAMLEAFVDYIVDTDPDVLTGWNFDDFDAPYFLDRLEKLQSYTHDYDLQIDRLSRVDEVWRSGWGGPDIKGRVVFDLLYAYKRTQFTELESYRLDAVGEQELGVGKERYTGDIGDLWEQDPEQLLEYNLRDVELCVELDREQDIIDFWDEVRTFVGCKLEDATTPGDAVDMYVLHKLHGEFALPSKGQQESEDYEGGAVFDPITGVRENVTVLDLKSLYPMCMVTTNASPETKVDPDTYDGDTYRAPNGTHFRKEPDGVIREMVDELLSEREEKKAQRNSFDPDNPEYERFDRQQAAVKVIMNCFTPDTDVLTPSGVQNIRDLDIGDEVYSLDPETMEMEIKPVIETQSYPDYRGELVDIETSKTDFRVTPNHRMLVRKNETNGITENEYRFVEAGDLDDATNYELPHDWDGPDGDPLETVDLTEFVDDYELWVRPSVHGHTFAAEIGHYPDTVLKNDIGEEGYVFDPEEFEANREYIESVAERTYIHAESGRKWIPRTFDGDDFLELLAWYITEGNVYTSETKQFGEKTRGASTTVKIAQEAIADGGESDHAAIGDLLDRLGFDYYVDDRSYQFTSALLGDLLRDICGGDSFEKRIPEFVFDLSQQQKRRFLDTLIAGDGDRQKNSWRYTTSSAQLRDDVLRLCAHLGLTANYNRDSGSWRIYVTEDSKNTLRMHRSGARSMADDGVYCVTVADNHTLMAGRNGKFQFVGQSLYGVLGWDRFRLYDKEMGAAVTATGREVIDYTDEVVADEGYEVVYGDTDSVMLQLGDITAADVETDVEVTDEIREKHPTMDEAELETLAATIQKGFELEETINASYDEFAMERLNAQFHRFEIEFEKLYRRFFQAGKKKRYAGNIVWKEGKHVDDIDITGFEYQRSDIAPITKRVQKEVIDRIVRGEDAESIKQYVSDVIEDYQDGNVDYDDVGIPGGIGKKLDNYDTDTAQVRGAKYANLLLGTNFQSGSKPKRLYLDRVHSDFFQRIEDEEGLDPQRDPLYGEFRRDPDVICFEYADQIPEEFEIDWDKMLDKTLKGPIARILEAMDISWEEVKSGQEQTGLGNFM</sequence>
<dbReference type="Gene3D" id="3.10.28.10">
    <property type="entry name" value="Homing endonucleases"/>
    <property type="match status" value="1"/>
</dbReference>
<dbReference type="InterPro" id="IPR042087">
    <property type="entry name" value="DNA_pol_B_thumb"/>
</dbReference>
<evidence type="ECO:0000256" key="8">
    <source>
        <dbReference type="ARBA" id="ARBA00023000"/>
    </source>
</evidence>
<proteinExistence type="inferred from homology"/>
<dbReference type="Pfam" id="PF00136">
    <property type="entry name" value="DNA_pol_B"/>
    <property type="match status" value="3"/>
</dbReference>
<keyword evidence="5 11" id="KW-0548">Nucleotidyltransferase</keyword>
<keyword evidence="6" id="KW-0068">Autocatalytic cleavage</keyword>